<gene>
    <name evidence="9" type="ORF">GCK32_011780</name>
</gene>
<keyword evidence="3 5" id="KW-1015">Disulfide bond</keyword>
<dbReference type="GO" id="GO:0005576">
    <property type="term" value="C:extracellular region"/>
    <property type="evidence" value="ECO:0007669"/>
    <property type="project" value="InterPro"/>
</dbReference>
<feature type="disulfide bond" evidence="5">
    <location>
        <begin position="97"/>
        <end position="124"/>
    </location>
</feature>
<dbReference type="AlphaFoldDB" id="A0AAN8I8W1"/>
<dbReference type="EMBL" id="WIXE01024901">
    <property type="protein sequence ID" value="KAK5965189.1"/>
    <property type="molecule type" value="Genomic_DNA"/>
</dbReference>
<feature type="signal peptide" evidence="6">
    <location>
        <begin position="1"/>
        <end position="23"/>
    </location>
</feature>
<dbReference type="InterPro" id="IPR050350">
    <property type="entry name" value="Compl-Cell_Adhes-Reg"/>
</dbReference>
<keyword evidence="6" id="KW-0732">Signal</keyword>
<protein>
    <submittedName>
        <fullName evidence="9">Uncharacterized protein</fullName>
    </submittedName>
</protein>
<evidence type="ECO:0000256" key="2">
    <source>
        <dbReference type="ARBA" id="ARBA00022737"/>
    </source>
</evidence>
<keyword evidence="2" id="KW-0677">Repeat</keyword>
<dbReference type="Pfam" id="PF00084">
    <property type="entry name" value="Sushi"/>
    <property type="match status" value="3"/>
</dbReference>
<dbReference type="GO" id="GO:0030414">
    <property type="term" value="F:peptidase inhibitor activity"/>
    <property type="evidence" value="ECO:0007669"/>
    <property type="project" value="InterPro"/>
</dbReference>
<feature type="domain" description="Sushi" evidence="7">
    <location>
        <begin position="68"/>
        <end position="126"/>
    </location>
</feature>
<feature type="disulfide bond" evidence="5">
    <location>
        <begin position="227"/>
        <end position="270"/>
    </location>
</feature>
<evidence type="ECO:0000313" key="9">
    <source>
        <dbReference type="EMBL" id="KAK5965189.1"/>
    </source>
</evidence>
<dbReference type="Pfam" id="PF00095">
    <property type="entry name" value="WAP"/>
    <property type="match status" value="1"/>
</dbReference>
<dbReference type="InterPro" id="IPR000436">
    <property type="entry name" value="Sushi_SCR_CCP_dom"/>
</dbReference>
<keyword evidence="1 5" id="KW-0768">Sushi</keyword>
<name>A0AAN8I8W1_TRICO</name>
<evidence type="ECO:0000313" key="10">
    <source>
        <dbReference type="Proteomes" id="UP001331761"/>
    </source>
</evidence>
<evidence type="ECO:0000259" key="8">
    <source>
        <dbReference type="PROSITE" id="PS51390"/>
    </source>
</evidence>
<dbReference type="PROSITE" id="PS51390">
    <property type="entry name" value="WAP"/>
    <property type="match status" value="1"/>
</dbReference>
<feature type="domain" description="WAP" evidence="8">
    <location>
        <begin position="17"/>
        <end position="67"/>
    </location>
</feature>
<accession>A0AAN8I8W1</accession>
<comment type="caution">
    <text evidence="5">Lacks conserved residue(s) required for the propagation of feature annotation.</text>
</comment>
<dbReference type="InterPro" id="IPR035976">
    <property type="entry name" value="Sushi/SCR/CCP_sf"/>
</dbReference>
<keyword evidence="4" id="KW-0325">Glycoprotein</keyword>
<comment type="caution">
    <text evidence="9">The sequence shown here is derived from an EMBL/GenBank/DDBJ whole genome shotgun (WGS) entry which is preliminary data.</text>
</comment>
<proteinExistence type="predicted"/>
<dbReference type="SMART" id="SM00032">
    <property type="entry name" value="CCP"/>
    <property type="match status" value="5"/>
</dbReference>
<dbReference type="CDD" id="cd00033">
    <property type="entry name" value="CCP"/>
    <property type="match status" value="3"/>
</dbReference>
<feature type="domain" description="Sushi" evidence="7">
    <location>
        <begin position="225"/>
        <end position="283"/>
    </location>
</feature>
<reference evidence="9 10" key="1">
    <citation type="submission" date="2019-10" db="EMBL/GenBank/DDBJ databases">
        <title>Assembly and Annotation for the nematode Trichostrongylus colubriformis.</title>
        <authorList>
            <person name="Martin J."/>
        </authorList>
    </citation>
    <scope>NUCLEOTIDE SEQUENCE [LARGE SCALE GENOMIC DNA]</scope>
    <source>
        <strain evidence="9">G859</strain>
        <tissue evidence="9">Whole worm</tissue>
    </source>
</reference>
<feature type="chain" id="PRO_5042940259" evidence="6">
    <location>
        <begin position="24"/>
        <end position="453"/>
    </location>
</feature>
<dbReference type="Gene3D" id="2.10.70.10">
    <property type="entry name" value="Complement Module, domain 1"/>
    <property type="match status" value="5"/>
</dbReference>
<dbReference type="InterPro" id="IPR008197">
    <property type="entry name" value="WAP_dom"/>
</dbReference>
<dbReference type="SUPFAM" id="SSF57535">
    <property type="entry name" value="Complement control module/SCR domain"/>
    <property type="match status" value="5"/>
</dbReference>
<evidence type="ECO:0000259" key="7">
    <source>
        <dbReference type="PROSITE" id="PS50923"/>
    </source>
</evidence>
<dbReference type="PANTHER" id="PTHR19325">
    <property type="entry name" value="COMPLEMENT COMPONENT-RELATED SUSHI DOMAIN-CONTAINING"/>
    <property type="match status" value="1"/>
</dbReference>
<organism evidence="9 10">
    <name type="scientific">Trichostrongylus colubriformis</name>
    <name type="common">Black scour worm</name>
    <dbReference type="NCBI Taxonomy" id="6319"/>
    <lineage>
        <taxon>Eukaryota</taxon>
        <taxon>Metazoa</taxon>
        <taxon>Ecdysozoa</taxon>
        <taxon>Nematoda</taxon>
        <taxon>Chromadorea</taxon>
        <taxon>Rhabditida</taxon>
        <taxon>Rhabditina</taxon>
        <taxon>Rhabditomorpha</taxon>
        <taxon>Strongyloidea</taxon>
        <taxon>Trichostrongylidae</taxon>
        <taxon>Trichostrongylus</taxon>
    </lineage>
</organism>
<keyword evidence="10" id="KW-1185">Reference proteome</keyword>
<feature type="domain" description="Sushi" evidence="7">
    <location>
        <begin position="345"/>
        <end position="420"/>
    </location>
</feature>
<dbReference type="Proteomes" id="UP001331761">
    <property type="component" value="Unassembled WGS sequence"/>
</dbReference>
<evidence type="ECO:0000256" key="4">
    <source>
        <dbReference type="ARBA" id="ARBA00023180"/>
    </source>
</evidence>
<evidence type="ECO:0000256" key="5">
    <source>
        <dbReference type="PROSITE-ProRule" id="PRU00302"/>
    </source>
</evidence>
<evidence type="ECO:0000256" key="1">
    <source>
        <dbReference type="ARBA" id="ARBA00022659"/>
    </source>
</evidence>
<dbReference type="PANTHER" id="PTHR19325:SF575">
    <property type="entry name" value="LOCOMOTION-RELATED PROTEIN HIKARU GENKI"/>
    <property type="match status" value="1"/>
</dbReference>
<sequence length="453" mass="50915">MHPQHLLLILLLILLHARVFVTAFSCLEPIGPRPKYCRKECVTDDDCKKHKRCMCDGECGLSCVNPASTCHPLTEIDNGYIRTAGELRFGSNVEYACNKGFVLIGSSQRRCQGNREWSGAQPTCRLQIRCGPPPEIPYAVHDGSSFSGEYDLEAEVSYLCVPGYHKFSAKYHYTSLLLLEATFTSHQLLILIHQRCLETMTHEGATMAKCLESGQWSHPMPRCLGSCKIPRVENGRIKDKIENQLIASGATVELICDQRHEANMQTQMQCHNGTWSHVPICSPLNCHEWPPRVAHARVLFSKSSHGAIAKYECNGGYYPNKQKQTIKCLFGQWTREGGPLKCLPTWCHHPSRTFGTLAGGQILLEGQMGAYEFAKYIQKVDEGRSIVFQCRKGNYLIGGPPKASCVNGKWMPKMRPKCVSQTHPMIEGRITWDRKKRDAGVLYTKPVISIDMD</sequence>
<evidence type="ECO:0000256" key="3">
    <source>
        <dbReference type="ARBA" id="ARBA00023157"/>
    </source>
</evidence>
<dbReference type="PROSITE" id="PS50923">
    <property type="entry name" value="SUSHI"/>
    <property type="match status" value="3"/>
</dbReference>
<evidence type="ECO:0000256" key="6">
    <source>
        <dbReference type="SAM" id="SignalP"/>
    </source>
</evidence>